<feature type="non-terminal residue" evidence="1">
    <location>
        <position position="68"/>
    </location>
</feature>
<dbReference type="Proteomes" id="UP001432027">
    <property type="component" value="Unassembled WGS sequence"/>
</dbReference>
<protein>
    <submittedName>
        <fullName evidence="1">Uncharacterized protein</fullName>
    </submittedName>
</protein>
<reference evidence="1" key="1">
    <citation type="submission" date="2023-10" db="EMBL/GenBank/DDBJ databases">
        <title>Genome assembly of Pristionchus species.</title>
        <authorList>
            <person name="Yoshida K."/>
            <person name="Sommer R.J."/>
        </authorList>
    </citation>
    <scope>NUCLEOTIDE SEQUENCE</scope>
    <source>
        <strain evidence="1">RS0144</strain>
    </source>
</reference>
<organism evidence="1 2">
    <name type="scientific">Pristionchus entomophagus</name>
    <dbReference type="NCBI Taxonomy" id="358040"/>
    <lineage>
        <taxon>Eukaryota</taxon>
        <taxon>Metazoa</taxon>
        <taxon>Ecdysozoa</taxon>
        <taxon>Nematoda</taxon>
        <taxon>Chromadorea</taxon>
        <taxon>Rhabditida</taxon>
        <taxon>Rhabditina</taxon>
        <taxon>Diplogasteromorpha</taxon>
        <taxon>Diplogasteroidea</taxon>
        <taxon>Neodiplogasteridae</taxon>
        <taxon>Pristionchus</taxon>
    </lineage>
</organism>
<sequence length="68" mass="7718">HACDPDDPDRTRSSSVAVVDRSIPPAWRQHPLPGSPHPFPVLACVDRSTHDPESRRTEIWLYICIQCE</sequence>
<evidence type="ECO:0000313" key="1">
    <source>
        <dbReference type="EMBL" id="GMS85932.1"/>
    </source>
</evidence>
<keyword evidence="2" id="KW-1185">Reference proteome</keyword>
<evidence type="ECO:0000313" key="2">
    <source>
        <dbReference type="Proteomes" id="UP001432027"/>
    </source>
</evidence>
<accession>A0AAV5SRC8</accession>
<proteinExistence type="predicted"/>
<dbReference type="EMBL" id="BTSX01000002">
    <property type="protein sequence ID" value="GMS85932.1"/>
    <property type="molecule type" value="Genomic_DNA"/>
</dbReference>
<gene>
    <name evidence="1" type="ORF">PENTCL1PPCAC_8107</name>
</gene>
<comment type="caution">
    <text evidence="1">The sequence shown here is derived from an EMBL/GenBank/DDBJ whole genome shotgun (WGS) entry which is preliminary data.</text>
</comment>
<feature type="non-terminal residue" evidence="1">
    <location>
        <position position="1"/>
    </location>
</feature>
<name>A0AAV5SRC8_9BILA</name>
<dbReference type="AlphaFoldDB" id="A0AAV5SRC8"/>